<gene>
    <name evidence="2" type="ORF">OLC1_LOCUS19158</name>
</gene>
<feature type="transmembrane region" description="Helical" evidence="1">
    <location>
        <begin position="32"/>
        <end position="53"/>
    </location>
</feature>
<evidence type="ECO:0000313" key="3">
    <source>
        <dbReference type="Proteomes" id="UP001161247"/>
    </source>
</evidence>
<dbReference type="Proteomes" id="UP001161247">
    <property type="component" value="Chromosome 7"/>
</dbReference>
<proteinExistence type="predicted"/>
<name>A0AAV1DYK7_OLDCO</name>
<evidence type="ECO:0000313" key="2">
    <source>
        <dbReference type="EMBL" id="CAI9111869.1"/>
    </source>
</evidence>
<sequence length="73" mass="8085">MILAVHLSLWHPDDVNLQWDIMHNKRNSVFHVPSLILGVGIAAGCGALLVFAAQNRSHAVVSKTGRLPRFKMK</sequence>
<reference evidence="2" key="1">
    <citation type="submission" date="2023-03" db="EMBL/GenBank/DDBJ databases">
        <authorList>
            <person name="Julca I."/>
        </authorList>
    </citation>
    <scope>NUCLEOTIDE SEQUENCE</scope>
</reference>
<organism evidence="2 3">
    <name type="scientific">Oldenlandia corymbosa var. corymbosa</name>
    <dbReference type="NCBI Taxonomy" id="529605"/>
    <lineage>
        <taxon>Eukaryota</taxon>
        <taxon>Viridiplantae</taxon>
        <taxon>Streptophyta</taxon>
        <taxon>Embryophyta</taxon>
        <taxon>Tracheophyta</taxon>
        <taxon>Spermatophyta</taxon>
        <taxon>Magnoliopsida</taxon>
        <taxon>eudicotyledons</taxon>
        <taxon>Gunneridae</taxon>
        <taxon>Pentapetalae</taxon>
        <taxon>asterids</taxon>
        <taxon>lamiids</taxon>
        <taxon>Gentianales</taxon>
        <taxon>Rubiaceae</taxon>
        <taxon>Rubioideae</taxon>
        <taxon>Spermacoceae</taxon>
        <taxon>Hedyotis-Oldenlandia complex</taxon>
        <taxon>Oldenlandia</taxon>
    </lineage>
</organism>
<accession>A0AAV1DYK7</accession>
<keyword evidence="1" id="KW-1133">Transmembrane helix</keyword>
<keyword evidence="1" id="KW-0812">Transmembrane</keyword>
<dbReference type="EMBL" id="OX459124">
    <property type="protein sequence ID" value="CAI9111869.1"/>
    <property type="molecule type" value="Genomic_DNA"/>
</dbReference>
<keyword evidence="1" id="KW-0472">Membrane</keyword>
<dbReference type="AlphaFoldDB" id="A0AAV1DYK7"/>
<protein>
    <submittedName>
        <fullName evidence="2">OLC1v1012198C1</fullName>
    </submittedName>
</protein>
<evidence type="ECO:0000256" key="1">
    <source>
        <dbReference type="SAM" id="Phobius"/>
    </source>
</evidence>
<keyword evidence="3" id="KW-1185">Reference proteome</keyword>